<dbReference type="AlphaFoldDB" id="A0A9W6KHY6"/>
<organism evidence="2 3">
    <name type="scientific">Dactylosporangium matsuzakiense</name>
    <dbReference type="NCBI Taxonomy" id="53360"/>
    <lineage>
        <taxon>Bacteria</taxon>
        <taxon>Bacillati</taxon>
        <taxon>Actinomycetota</taxon>
        <taxon>Actinomycetes</taxon>
        <taxon>Micromonosporales</taxon>
        <taxon>Micromonosporaceae</taxon>
        <taxon>Dactylosporangium</taxon>
    </lineage>
</organism>
<evidence type="ECO:0000259" key="1">
    <source>
        <dbReference type="Pfam" id="PF07238"/>
    </source>
</evidence>
<dbReference type="InterPro" id="IPR009875">
    <property type="entry name" value="PilZ_domain"/>
</dbReference>
<keyword evidence="3" id="KW-1185">Reference proteome</keyword>
<accession>A0A9W6KHY6</accession>
<dbReference type="EMBL" id="BSFP01000008">
    <property type="protein sequence ID" value="GLL00425.1"/>
    <property type="molecule type" value="Genomic_DNA"/>
</dbReference>
<dbReference type="Gene3D" id="2.40.10.220">
    <property type="entry name" value="predicted glycosyltransferase like domains"/>
    <property type="match status" value="1"/>
</dbReference>
<dbReference type="Proteomes" id="UP001143480">
    <property type="component" value="Unassembled WGS sequence"/>
</dbReference>
<dbReference type="SUPFAM" id="SSF141371">
    <property type="entry name" value="PilZ domain-like"/>
    <property type="match status" value="1"/>
</dbReference>
<proteinExistence type="predicted"/>
<comment type="caution">
    <text evidence="2">The sequence shown here is derived from an EMBL/GenBank/DDBJ whole genome shotgun (WGS) entry which is preliminary data.</text>
</comment>
<reference evidence="2" key="2">
    <citation type="submission" date="2023-01" db="EMBL/GenBank/DDBJ databases">
        <authorList>
            <person name="Sun Q."/>
            <person name="Evtushenko L."/>
        </authorList>
    </citation>
    <scope>NUCLEOTIDE SEQUENCE</scope>
    <source>
        <strain evidence="2">VKM Ac-1321</strain>
    </source>
</reference>
<gene>
    <name evidence="2" type="ORF">GCM10017581_021650</name>
</gene>
<evidence type="ECO:0000313" key="2">
    <source>
        <dbReference type="EMBL" id="GLL00425.1"/>
    </source>
</evidence>
<dbReference type="Pfam" id="PF07238">
    <property type="entry name" value="PilZ"/>
    <property type="match status" value="1"/>
</dbReference>
<name>A0A9W6KHY6_9ACTN</name>
<dbReference type="GO" id="GO:0035438">
    <property type="term" value="F:cyclic-di-GMP binding"/>
    <property type="evidence" value="ECO:0007669"/>
    <property type="project" value="InterPro"/>
</dbReference>
<evidence type="ECO:0000313" key="3">
    <source>
        <dbReference type="Proteomes" id="UP001143480"/>
    </source>
</evidence>
<sequence>MTTLPAINALVDVVLMDGEAYQSRVEDTSGKRLTVAAPFGIQSVDLPKLGASMELAWVAGDRRQAVDVRLVELSREQPPRWSLEAIGSVRLQTRRNYVRGGGGEWVEVVHDGTTYQGRIIDLSEGGARCRMTQDRFERDDRVDVKVALETETLILRGTVLFVRRDHENATYDVIITYESTELIGRAIRGYVLRREMEERRRNRESVANAG</sequence>
<reference evidence="2" key="1">
    <citation type="journal article" date="2014" name="Int. J. Syst. Evol. Microbiol.">
        <title>Complete genome sequence of Corynebacterium casei LMG S-19264T (=DSM 44701T), isolated from a smear-ripened cheese.</title>
        <authorList>
            <consortium name="US DOE Joint Genome Institute (JGI-PGF)"/>
            <person name="Walter F."/>
            <person name="Albersmeier A."/>
            <person name="Kalinowski J."/>
            <person name="Ruckert C."/>
        </authorList>
    </citation>
    <scope>NUCLEOTIDE SEQUENCE</scope>
    <source>
        <strain evidence="2">VKM Ac-1321</strain>
    </source>
</reference>
<protein>
    <recommendedName>
        <fullName evidence="1">PilZ domain-containing protein</fullName>
    </recommendedName>
</protein>
<feature type="domain" description="PilZ" evidence="1">
    <location>
        <begin position="94"/>
        <end position="175"/>
    </location>
</feature>
<dbReference type="PROSITE" id="PS50096">
    <property type="entry name" value="IQ"/>
    <property type="match status" value="1"/>
</dbReference>
<dbReference type="RefSeq" id="WP_261962606.1">
    <property type="nucleotide sequence ID" value="NZ_BAAAXA010000001.1"/>
</dbReference>